<dbReference type="FunFam" id="1.10.10.10:FF:000005">
    <property type="entry name" value="Two-component system response regulator"/>
    <property type="match status" value="1"/>
</dbReference>
<dbReference type="InterPro" id="IPR039420">
    <property type="entry name" value="WalR-like"/>
</dbReference>
<dbReference type="PANTHER" id="PTHR48111">
    <property type="entry name" value="REGULATOR OF RPOS"/>
    <property type="match status" value="1"/>
</dbReference>
<dbReference type="InterPro" id="IPR001789">
    <property type="entry name" value="Sig_transdc_resp-reg_receiver"/>
</dbReference>
<dbReference type="Gene3D" id="3.40.50.2300">
    <property type="match status" value="1"/>
</dbReference>
<dbReference type="FunFam" id="3.40.50.2300:FF:000001">
    <property type="entry name" value="DNA-binding response regulator PhoB"/>
    <property type="match status" value="1"/>
</dbReference>
<evidence type="ECO:0000256" key="1">
    <source>
        <dbReference type="ARBA" id="ARBA00018672"/>
    </source>
</evidence>
<name>A0A3N5BAC6_9THEO</name>
<evidence type="ECO:0000256" key="5">
    <source>
        <dbReference type="ARBA" id="ARBA00023125"/>
    </source>
</evidence>
<keyword evidence="4" id="KW-0805">Transcription regulation</keyword>
<dbReference type="GO" id="GO:0000976">
    <property type="term" value="F:transcription cis-regulatory region binding"/>
    <property type="evidence" value="ECO:0007669"/>
    <property type="project" value="TreeGrafter"/>
</dbReference>
<evidence type="ECO:0000259" key="10">
    <source>
        <dbReference type="PROSITE" id="PS50110"/>
    </source>
</evidence>
<evidence type="ECO:0000259" key="11">
    <source>
        <dbReference type="PROSITE" id="PS51755"/>
    </source>
</evidence>
<dbReference type="GO" id="GO:0000156">
    <property type="term" value="F:phosphorelay response regulator activity"/>
    <property type="evidence" value="ECO:0007669"/>
    <property type="project" value="TreeGrafter"/>
</dbReference>
<dbReference type="SUPFAM" id="SSF46894">
    <property type="entry name" value="C-terminal effector domain of the bipartite response regulators"/>
    <property type="match status" value="1"/>
</dbReference>
<dbReference type="CDD" id="cd00383">
    <property type="entry name" value="trans_reg_C"/>
    <property type="match status" value="1"/>
</dbReference>
<dbReference type="SUPFAM" id="SSF52172">
    <property type="entry name" value="CheY-like"/>
    <property type="match status" value="1"/>
</dbReference>
<protein>
    <recommendedName>
        <fullName evidence="1">Stage 0 sporulation protein A homolog</fullName>
    </recommendedName>
</protein>
<dbReference type="InterPro" id="IPR036388">
    <property type="entry name" value="WH-like_DNA-bd_sf"/>
</dbReference>
<dbReference type="EMBL" id="RKRE01000002">
    <property type="protein sequence ID" value="RPF46598.1"/>
    <property type="molecule type" value="Genomic_DNA"/>
</dbReference>
<evidence type="ECO:0000256" key="8">
    <source>
        <dbReference type="PROSITE-ProRule" id="PRU00169"/>
    </source>
</evidence>
<evidence type="ECO:0000256" key="7">
    <source>
        <dbReference type="ARBA" id="ARBA00024867"/>
    </source>
</evidence>
<evidence type="ECO:0000256" key="9">
    <source>
        <dbReference type="PROSITE-ProRule" id="PRU01091"/>
    </source>
</evidence>
<proteinExistence type="predicted"/>
<dbReference type="Proteomes" id="UP000282654">
    <property type="component" value="Unassembled WGS sequence"/>
</dbReference>
<comment type="caution">
    <text evidence="12">The sequence shown here is derived from an EMBL/GenBank/DDBJ whole genome shotgun (WGS) entry which is preliminary data.</text>
</comment>
<feature type="domain" description="OmpR/PhoB-type" evidence="11">
    <location>
        <begin position="132"/>
        <end position="230"/>
    </location>
</feature>
<accession>A0A3N5BAC6</accession>
<dbReference type="Gene3D" id="6.10.250.690">
    <property type="match status" value="1"/>
</dbReference>
<dbReference type="Pfam" id="PF00486">
    <property type="entry name" value="Trans_reg_C"/>
    <property type="match status" value="1"/>
</dbReference>
<dbReference type="AlphaFoldDB" id="A0A3N5BAC6"/>
<feature type="domain" description="Response regulatory" evidence="10">
    <location>
        <begin position="9"/>
        <end position="122"/>
    </location>
</feature>
<dbReference type="InterPro" id="IPR016032">
    <property type="entry name" value="Sig_transdc_resp-reg_C-effctor"/>
</dbReference>
<dbReference type="SMART" id="SM00862">
    <property type="entry name" value="Trans_reg_C"/>
    <property type="match status" value="1"/>
</dbReference>
<comment type="function">
    <text evidence="7">May play the central regulatory role in sporulation. It may be an element of the effector pathway responsible for the activation of sporulation genes in response to nutritional stress. Spo0A may act in concert with spo0H (a sigma factor) to control the expression of some genes that are critical to the sporulation process.</text>
</comment>
<evidence type="ECO:0000256" key="4">
    <source>
        <dbReference type="ARBA" id="ARBA00023015"/>
    </source>
</evidence>
<dbReference type="PANTHER" id="PTHR48111:SF22">
    <property type="entry name" value="REGULATOR OF RPOS"/>
    <property type="match status" value="1"/>
</dbReference>
<dbReference type="OrthoDB" id="152576at2"/>
<dbReference type="GO" id="GO:0032993">
    <property type="term" value="C:protein-DNA complex"/>
    <property type="evidence" value="ECO:0007669"/>
    <property type="project" value="TreeGrafter"/>
</dbReference>
<dbReference type="InterPro" id="IPR001867">
    <property type="entry name" value="OmpR/PhoB-type_DNA-bd"/>
</dbReference>
<dbReference type="GO" id="GO:0006355">
    <property type="term" value="P:regulation of DNA-templated transcription"/>
    <property type="evidence" value="ECO:0007669"/>
    <property type="project" value="InterPro"/>
</dbReference>
<keyword evidence="5 9" id="KW-0238">DNA-binding</keyword>
<keyword evidence="13" id="KW-1185">Reference proteome</keyword>
<reference evidence="12 13" key="1">
    <citation type="submission" date="2018-11" db="EMBL/GenBank/DDBJ databases">
        <title>Genomic Encyclopedia of Type Strains, Phase IV (KMG-IV): sequencing the most valuable type-strain genomes for metagenomic binning, comparative biology and taxonomic classification.</title>
        <authorList>
            <person name="Goeker M."/>
        </authorList>
    </citation>
    <scope>NUCLEOTIDE SEQUENCE [LARGE SCALE GENOMIC DNA]</scope>
    <source>
        <strain evidence="12 13">DSM 102936</strain>
    </source>
</reference>
<gene>
    <name evidence="12" type="ORF">EDD75_0845</name>
</gene>
<keyword evidence="6" id="KW-0804">Transcription</keyword>
<dbReference type="SMART" id="SM00448">
    <property type="entry name" value="REC"/>
    <property type="match status" value="1"/>
</dbReference>
<dbReference type="CDD" id="cd17574">
    <property type="entry name" value="REC_OmpR"/>
    <property type="match status" value="1"/>
</dbReference>
<organism evidence="12 13">
    <name type="scientific">Thermodesulfitimonas autotrophica</name>
    <dbReference type="NCBI Taxonomy" id="1894989"/>
    <lineage>
        <taxon>Bacteria</taxon>
        <taxon>Bacillati</taxon>
        <taxon>Bacillota</taxon>
        <taxon>Clostridia</taxon>
        <taxon>Thermoanaerobacterales</taxon>
        <taxon>Thermoanaerobacteraceae</taxon>
        <taxon>Thermodesulfitimonas</taxon>
    </lineage>
</organism>
<evidence type="ECO:0000313" key="13">
    <source>
        <dbReference type="Proteomes" id="UP000282654"/>
    </source>
</evidence>
<evidence type="ECO:0000256" key="3">
    <source>
        <dbReference type="ARBA" id="ARBA00023012"/>
    </source>
</evidence>
<dbReference type="PROSITE" id="PS51755">
    <property type="entry name" value="OMPR_PHOB"/>
    <property type="match status" value="1"/>
</dbReference>
<keyword evidence="3" id="KW-0902">Two-component regulatory system</keyword>
<feature type="DNA-binding region" description="OmpR/PhoB-type" evidence="9">
    <location>
        <begin position="132"/>
        <end position="230"/>
    </location>
</feature>
<dbReference type="Gene3D" id="1.10.10.10">
    <property type="entry name" value="Winged helix-like DNA-binding domain superfamily/Winged helix DNA-binding domain"/>
    <property type="match status" value="1"/>
</dbReference>
<keyword evidence="2 8" id="KW-0597">Phosphoprotein</keyword>
<dbReference type="PROSITE" id="PS50110">
    <property type="entry name" value="RESPONSE_REGULATORY"/>
    <property type="match status" value="1"/>
</dbReference>
<evidence type="ECO:0000256" key="2">
    <source>
        <dbReference type="ARBA" id="ARBA00022553"/>
    </source>
</evidence>
<dbReference type="Pfam" id="PF00072">
    <property type="entry name" value="Response_reg"/>
    <property type="match status" value="1"/>
</dbReference>
<dbReference type="InterPro" id="IPR011006">
    <property type="entry name" value="CheY-like_superfamily"/>
</dbReference>
<sequence length="231" mass="26107">MEKEAKKARILVVEDDRSLARFLELELGHEGYAVEAVGNGYAAVVRAAEEEWDLIILDVMLPGIDGFTVCRRIREKSTVPVIMLTARDAVADRVQGLDAGADDYLCKPFATEELLARVRARLRRQKDGERENEKVTVGDLVICLKTRTATRGGQQIALTKREFDLLHYLAANAGVVLSRETILNRVWGFDYFGNTNVVDVYIRYLRAKVDDPFPRKLIHTVRGVGYVLREE</sequence>
<evidence type="ECO:0000313" key="12">
    <source>
        <dbReference type="EMBL" id="RPF46598.1"/>
    </source>
</evidence>
<dbReference type="RefSeq" id="WP_123928520.1">
    <property type="nucleotide sequence ID" value="NZ_RKRE01000002.1"/>
</dbReference>
<evidence type="ECO:0000256" key="6">
    <source>
        <dbReference type="ARBA" id="ARBA00023163"/>
    </source>
</evidence>
<dbReference type="GO" id="GO:0005829">
    <property type="term" value="C:cytosol"/>
    <property type="evidence" value="ECO:0007669"/>
    <property type="project" value="TreeGrafter"/>
</dbReference>
<feature type="modified residue" description="4-aspartylphosphate" evidence="8">
    <location>
        <position position="58"/>
    </location>
</feature>